<name>A0A0D9VMX9_9ORYZ</name>
<evidence type="ECO:0000259" key="1">
    <source>
        <dbReference type="Pfam" id="PF00646"/>
    </source>
</evidence>
<dbReference type="AlphaFoldDB" id="A0A0D9VMX9"/>
<dbReference type="InterPro" id="IPR044997">
    <property type="entry name" value="F-box_plant"/>
</dbReference>
<evidence type="ECO:0000313" key="2">
    <source>
        <dbReference type="EnsemblPlants" id="LPERR02G31470.1"/>
    </source>
</evidence>
<reference evidence="2 3" key="1">
    <citation type="submission" date="2012-08" db="EMBL/GenBank/DDBJ databases">
        <title>Oryza genome evolution.</title>
        <authorList>
            <person name="Wing R.A."/>
        </authorList>
    </citation>
    <scope>NUCLEOTIDE SEQUENCE</scope>
</reference>
<reference evidence="3" key="2">
    <citation type="submission" date="2013-12" db="EMBL/GenBank/DDBJ databases">
        <authorList>
            <person name="Yu Y."/>
            <person name="Lee S."/>
            <person name="de Baynast K."/>
            <person name="Wissotski M."/>
            <person name="Liu L."/>
            <person name="Talag J."/>
            <person name="Goicoechea J."/>
            <person name="Angelova A."/>
            <person name="Jetty R."/>
            <person name="Kudrna D."/>
            <person name="Golser W."/>
            <person name="Rivera L."/>
            <person name="Zhang J."/>
            <person name="Wing R."/>
        </authorList>
    </citation>
    <scope>NUCLEOTIDE SEQUENCE</scope>
</reference>
<feature type="domain" description="F-box" evidence="1">
    <location>
        <begin position="24"/>
        <end position="55"/>
    </location>
</feature>
<protein>
    <recommendedName>
        <fullName evidence="1">F-box domain-containing protein</fullName>
    </recommendedName>
</protein>
<dbReference type="Gramene" id="LPERR02G31470.1">
    <property type="protein sequence ID" value="LPERR02G31470.1"/>
    <property type="gene ID" value="LPERR02G31470"/>
</dbReference>
<dbReference type="Pfam" id="PF00646">
    <property type="entry name" value="F-box"/>
    <property type="match status" value="1"/>
</dbReference>
<reference evidence="2" key="3">
    <citation type="submission" date="2015-04" db="UniProtKB">
        <authorList>
            <consortium name="EnsemblPlants"/>
        </authorList>
    </citation>
    <scope>IDENTIFICATION</scope>
</reference>
<dbReference type="Proteomes" id="UP000032180">
    <property type="component" value="Chromosome 2"/>
</dbReference>
<dbReference type="PANTHER" id="PTHR32153">
    <property type="entry name" value="OJ000223_09.16 PROTEIN"/>
    <property type="match status" value="1"/>
</dbReference>
<dbReference type="HOGENOM" id="CLU_1780125_0_0_1"/>
<dbReference type="EnsemblPlants" id="LPERR02G31470.1">
    <property type="protein sequence ID" value="LPERR02G31470.1"/>
    <property type="gene ID" value="LPERR02G31470"/>
</dbReference>
<dbReference type="InterPro" id="IPR001810">
    <property type="entry name" value="F-box_dom"/>
</dbReference>
<accession>A0A0D9VMX9</accession>
<keyword evidence="3" id="KW-1185">Reference proteome</keyword>
<dbReference type="STRING" id="77586.A0A0D9VMX9"/>
<evidence type="ECO:0000313" key="3">
    <source>
        <dbReference type="Proteomes" id="UP000032180"/>
    </source>
</evidence>
<organism evidence="2 3">
    <name type="scientific">Leersia perrieri</name>
    <dbReference type="NCBI Taxonomy" id="77586"/>
    <lineage>
        <taxon>Eukaryota</taxon>
        <taxon>Viridiplantae</taxon>
        <taxon>Streptophyta</taxon>
        <taxon>Embryophyta</taxon>
        <taxon>Tracheophyta</taxon>
        <taxon>Spermatophyta</taxon>
        <taxon>Magnoliopsida</taxon>
        <taxon>Liliopsida</taxon>
        <taxon>Poales</taxon>
        <taxon>Poaceae</taxon>
        <taxon>BOP clade</taxon>
        <taxon>Oryzoideae</taxon>
        <taxon>Oryzeae</taxon>
        <taxon>Oryzinae</taxon>
        <taxon>Leersia</taxon>
    </lineage>
</organism>
<sequence length="146" mass="16091">MSKNKKGRRGNRQARGLLEKDRFTSLPNDILINILERLLTPHAVRICSLSKKTAKLPALLSGIVLDVDHFSCIDPGYYLSLRDVIRTNGHVVDALDTLLTFRPPLAAGGKPREPIRKGISLCSNQSPSPSMGIVHPEGVFPVTIWD</sequence>
<proteinExistence type="predicted"/>